<evidence type="ECO:0000313" key="6">
    <source>
        <dbReference type="EMBL" id="QIS21493.1"/>
    </source>
</evidence>
<dbReference type="InterPro" id="IPR016161">
    <property type="entry name" value="Ald_DH/histidinol_DH"/>
</dbReference>
<dbReference type="InterPro" id="IPR015590">
    <property type="entry name" value="Aldehyde_DH_dom"/>
</dbReference>
<comment type="similarity">
    <text evidence="1 4">Belongs to the aldehyde dehydrogenase family.</text>
</comment>
<dbReference type="PANTHER" id="PTHR42804">
    <property type="entry name" value="ALDEHYDE DEHYDROGENASE"/>
    <property type="match status" value="1"/>
</dbReference>
<evidence type="ECO:0000256" key="3">
    <source>
        <dbReference type="PROSITE-ProRule" id="PRU10007"/>
    </source>
</evidence>
<evidence type="ECO:0000256" key="1">
    <source>
        <dbReference type="ARBA" id="ARBA00009986"/>
    </source>
</evidence>
<accession>A0A6G9Z903</accession>
<feature type="domain" description="Aldehyde dehydrogenase" evidence="5">
    <location>
        <begin position="19"/>
        <end position="480"/>
    </location>
</feature>
<dbReference type="FunFam" id="3.40.309.10:FF:000012">
    <property type="entry name" value="Betaine aldehyde dehydrogenase"/>
    <property type="match status" value="1"/>
</dbReference>
<reference evidence="6 7" key="1">
    <citation type="journal article" date="2019" name="ACS Chem. Biol.">
        <title>Identification and Mobilization of a Cryptic Antibiotic Biosynthesis Gene Locus from a Human-Pathogenic Nocardia Isolate.</title>
        <authorList>
            <person name="Herisse M."/>
            <person name="Ishida K."/>
            <person name="Porter J.L."/>
            <person name="Howden B."/>
            <person name="Hertweck C."/>
            <person name="Stinear T.P."/>
            <person name="Pidot S.J."/>
        </authorList>
    </citation>
    <scope>NUCLEOTIDE SEQUENCE [LARGE SCALE GENOMIC DNA]</scope>
    <source>
        <strain evidence="6 7">AUSMDU00012715</strain>
    </source>
</reference>
<dbReference type="RefSeq" id="WP_167488786.1">
    <property type="nucleotide sequence ID" value="NZ_CP046173.1"/>
</dbReference>
<evidence type="ECO:0000259" key="5">
    <source>
        <dbReference type="Pfam" id="PF00171"/>
    </source>
</evidence>
<organism evidence="6 7">
    <name type="scientific">Nocardia terpenica</name>
    <dbReference type="NCBI Taxonomy" id="455432"/>
    <lineage>
        <taxon>Bacteria</taxon>
        <taxon>Bacillati</taxon>
        <taxon>Actinomycetota</taxon>
        <taxon>Actinomycetes</taxon>
        <taxon>Mycobacteriales</taxon>
        <taxon>Nocardiaceae</taxon>
        <taxon>Nocardia</taxon>
    </lineage>
</organism>
<protein>
    <submittedName>
        <fullName evidence="6">Aldehyde dehydrogenase family protein</fullName>
    </submittedName>
</protein>
<keyword evidence="2 4" id="KW-0560">Oxidoreductase</keyword>
<dbReference type="InterPro" id="IPR016163">
    <property type="entry name" value="Ald_DH_C"/>
</dbReference>
<evidence type="ECO:0000256" key="4">
    <source>
        <dbReference type="RuleBase" id="RU003345"/>
    </source>
</evidence>
<dbReference type="EMBL" id="CP046173">
    <property type="protein sequence ID" value="QIS21493.1"/>
    <property type="molecule type" value="Genomic_DNA"/>
</dbReference>
<gene>
    <name evidence="6" type="ORF">F6W96_27310</name>
</gene>
<dbReference type="InterPro" id="IPR016162">
    <property type="entry name" value="Ald_DH_N"/>
</dbReference>
<sequence length="483" mass="50865">MTALETVSEHPRLFIGGRWTDPIDATTADIVNPATEEKIAEVAVAGVRDAEAAVAAARTAFDDPDGWSEWEPVRRAAALERLAEAFENRAAEIAAAVARQNGMPITLANVLEANFPPLLLRYYSDLIRTTPTSVVRAGLLGGRVEVRQLPLGVVAAVVPWNYPQTLAAMKYAPALAAGCTVVVKPATQTVLDSVILAECLDAAGIPDGVVNIVPGGPVVGRYLVSHPDVDKVAFTGSTAVGREIARTCGDLLRPATLELGGKSAAIVLDDAQLQDSIESLFGAIFLNNGQTCFLSSRILAPRRRYDEIVDLIAGLAAGASIGDPLDPDTMIGPMVTAEQRARVESYIAAGKASGGRLVAGGGRPDRAGFFVQPTVFADVDNGHPIAREEIFGPVLVVIPYEDEENAIRIANDSEYGLGGTVWSVDADHAAAVARRVRTGTIGINGYTPDPAGPFGGFKHSGVGREFSAEGFTNYVQPQTIYLG</sequence>
<dbReference type="CDD" id="cd07139">
    <property type="entry name" value="ALDH_AldA-Rv0768"/>
    <property type="match status" value="1"/>
</dbReference>
<dbReference type="Gene3D" id="3.40.309.10">
    <property type="entry name" value="Aldehyde Dehydrogenase, Chain A, domain 2"/>
    <property type="match status" value="1"/>
</dbReference>
<evidence type="ECO:0000313" key="7">
    <source>
        <dbReference type="Proteomes" id="UP000500953"/>
    </source>
</evidence>
<name>A0A6G9Z903_9NOCA</name>
<dbReference type="Proteomes" id="UP000500953">
    <property type="component" value="Chromosome"/>
</dbReference>
<evidence type="ECO:0000256" key="2">
    <source>
        <dbReference type="ARBA" id="ARBA00023002"/>
    </source>
</evidence>
<dbReference type="GO" id="GO:0016620">
    <property type="term" value="F:oxidoreductase activity, acting on the aldehyde or oxo group of donors, NAD or NADP as acceptor"/>
    <property type="evidence" value="ECO:0007669"/>
    <property type="project" value="InterPro"/>
</dbReference>
<dbReference type="PROSITE" id="PS00687">
    <property type="entry name" value="ALDEHYDE_DEHYDR_GLU"/>
    <property type="match status" value="1"/>
</dbReference>
<dbReference type="SUPFAM" id="SSF53720">
    <property type="entry name" value="ALDH-like"/>
    <property type="match status" value="1"/>
</dbReference>
<dbReference type="AlphaFoldDB" id="A0A6G9Z903"/>
<dbReference type="FunFam" id="3.40.605.10:FF:000007">
    <property type="entry name" value="NAD/NADP-dependent betaine aldehyde dehydrogenase"/>
    <property type="match status" value="1"/>
</dbReference>
<dbReference type="Gene3D" id="3.40.605.10">
    <property type="entry name" value="Aldehyde Dehydrogenase, Chain A, domain 1"/>
    <property type="match status" value="1"/>
</dbReference>
<proteinExistence type="inferred from homology"/>
<dbReference type="PANTHER" id="PTHR42804:SF1">
    <property type="entry name" value="ALDEHYDE DEHYDROGENASE-RELATED"/>
    <property type="match status" value="1"/>
</dbReference>
<dbReference type="InterPro" id="IPR029510">
    <property type="entry name" value="Ald_DH_CS_GLU"/>
</dbReference>
<dbReference type="Pfam" id="PF00171">
    <property type="entry name" value="Aldedh"/>
    <property type="match status" value="1"/>
</dbReference>
<feature type="active site" evidence="3">
    <location>
        <position position="258"/>
    </location>
</feature>